<dbReference type="EMBL" id="JASVDS010000001">
    <property type="protein sequence ID" value="MDL5030631.1"/>
    <property type="molecule type" value="Genomic_DNA"/>
</dbReference>
<reference evidence="1 2" key="1">
    <citation type="submission" date="2023-06" db="EMBL/GenBank/DDBJ databases">
        <title>Pelomonas sp. APW6 16S ribosomal RNA gene genome sequencing and assembly.</title>
        <authorList>
            <person name="Woo H."/>
        </authorList>
    </citation>
    <scope>NUCLEOTIDE SEQUENCE [LARGE SCALE GENOMIC DNA]</scope>
    <source>
        <strain evidence="1 2">APW6</strain>
    </source>
</reference>
<comment type="caution">
    <text evidence="1">The sequence shown here is derived from an EMBL/GenBank/DDBJ whole genome shotgun (WGS) entry which is preliminary data.</text>
</comment>
<dbReference type="Proteomes" id="UP001238603">
    <property type="component" value="Unassembled WGS sequence"/>
</dbReference>
<keyword evidence="2" id="KW-1185">Reference proteome</keyword>
<dbReference type="RefSeq" id="WP_285980764.1">
    <property type="nucleotide sequence ID" value="NZ_JASVDS010000001.1"/>
</dbReference>
<gene>
    <name evidence="1" type="ORF">QRD43_01830</name>
</gene>
<sequence length="112" mass="12470">MTTAAREALDDCKGALAELADGVQGGQWRRRWIISVVLLRAVGHVLDNVDGSRSAAYRLAIDSWWSQLKASKPEPAIFWSLIDEERNTILKEYQTIRLVKASPFSSVGLKSI</sequence>
<proteinExistence type="predicted"/>
<name>A0ABT7LCP4_9BURK</name>
<accession>A0ABT7LCP4</accession>
<evidence type="ECO:0000313" key="2">
    <source>
        <dbReference type="Proteomes" id="UP001238603"/>
    </source>
</evidence>
<organism evidence="1 2">
    <name type="scientific">Roseateles subflavus</name>
    <dbReference type="NCBI Taxonomy" id="3053353"/>
    <lineage>
        <taxon>Bacteria</taxon>
        <taxon>Pseudomonadati</taxon>
        <taxon>Pseudomonadota</taxon>
        <taxon>Betaproteobacteria</taxon>
        <taxon>Burkholderiales</taxon>
        <taxon>Sphaerotilaceae</taxon>
        <taxon>Roseateles</taxon>
    </lineage>
</organism>
<evidence type="ECO:0000313" key="1">
    <source>
        <dbReference type="EMBL" id="MDL5030631.1"/>
    </source>
</evidence>
<protein>
    <submittedName>
        <fullName evidence="1">Uncharacterized protein</fullName>
    </submittedName>
</protein>